<keyword evidence="3" id="KW-0479">Metal-binding</keyword>
<dbReference type="SUPFAM" id="SSF52833">
    <property type="entry name" value="Thioredoxin-like"/>
    <property type="match status" value="1"/>
</dbReference>
<dbReference type="CDD" id="cd02968">
    <property type="entry name" value="SCO"/>
    <property type="match status" value="1"/>
</dbReference>
<feature type="domain" description="Thioredoxin" evidence="5">
    <location>
        <begin position="27"/>
        <end position="191"/>
    </location>
</feature>
<keyword evidence="7" id="KW-1185">Reference proteome</keyword>
<dbReference type="InterPro" id="IPR003782">
    <property type="entry name" value="SCO1/SenC"/>
</dbReference>
<dbReference type="Pfam" id="PF02630">
    <property type="entry name" value="SCO1-SenC"/>
    <property type="match status" value="1"/>
</dbReference>
<dbReference type="AlphaFoldDB" id="A0A923KR98"/>
<organism evidence="6 7">
    <name type="scientific">Undibacterium jejuense</name>
    <dbReference type="NCBI Taxonomy" id="1344949"/>
    <lineage>
        <taxon>Bacteria</taxon>
        <taxon>Pseudomonadati</taxon>
        <taxon>Pseudomonadota</taxon>
        <taxon>Betaproteobacteria</taxon>
        <taxon>Burkholderiales</taxon>
        <taxon>Oxalobacteraceae</taxon>
        <taxon>Undibacterium</taxon>
    </lineage>
</organism>
<feature type="disulfide bond" description="Redox-active" evidence="4">
    <location>
        <begin position="65"/>
        <end position="69"/>
    </location>
</feature>
<dbReference type="Proteomes" id="UP000634011">
    <property type="component" value="Unassembled WGS sequence"/>
</dbReference>
<evidence type="ECO:0000313" key="6">
    <source>
        <dbReference type="EMBL" id="MBC3863771.1"/>
    </source>
</evidence>
<feature type="binding site" evidence="3">
    <location>
        <position position="65"/>
    </location>
    <ligand>
        <name>Cu cation</name>
        <dbReference type="ChEBI" id="CHEBI:23378"/>
    </ligand>
</feature>
<dbReference type="Gene3D" id="3.40.30.10">
    <property type="entry name" value="Glutaredoxin"/>
    <property type="match status" value="1"/>
</dbReference>
<dbReference type="InterPro" id="IPR013766">
    <property type="entry name" value="Thioredoxin_domain"/>
</dbReference>
<dbReference type="GO" id="GO:0046872">
    <property type="term" value="F:metal ion binding"/>
    <property type="evidence" value="ECO:0007669"/>
    <property type="project" value="UniProtKB-KW"/>
</dbReference>
<evidence type="ECO:0000256" key="4">
    <source>
        <dbReference type="PIRSR" id="PIRSR603782-2"/>
    </source>
</evidence>
<comment type="caution">
    <text evidence="6">The sequence shown here is derived from an EMBL/GenBank/DDBJ whole genome shotgun (WGS) entry which is preliminary data.</text>
</comment>
<gene>
    <name evidence="6" type="ORF">H8K32_16825</name>
</gene>
<accession>A0A923KR98</accession>
<keyword evidence="4" id="KW-1015">Disulfide bond</keyword>
<evidence type="ECO:0000313" key="7">
    <source>
        <dbReference type="Proteomes" id="UP000634011"/>
    </source>
</evidence>
<evidence type="ECO:0000256" key="3">
    <source>
        <dbReference type="PIRSR" id="PIRSR603782-1"/>
    </source>
</evidence>
<dbReference type="PANTHER" id="PTHR12151:SF25">
    <property type="entry name" value="LINALOOL DEHYDRATASE_ISOMERASE DOMAIN-CONTAINING PROTEIN"/>
    <property type="match status" value="1"/>
</dbReference>
<feature type="binding site" evidence="3">
    <location>
        <position position="69"/>
    </location>
    <ligand>
        <name>Cu cation</name>
        <dbReference type="ChEBI" id="CHEBI:23378"/>
    </ligand>
</feature>
<name>A0A923KR98_9BURK</name>
<dbReference type="InterPro" id="IPR036249">
    <property type="entry name" value="Thioredoxin-like_sf"/>
</dbReference>
<comment type="similarity">
    <text evidence="1">Belongs to the SCO1/2 family.</text>
</comment>
<protein>
    <submittedName>
        <fullName evidence="6">SCO family protein</fullName>
    </submittedName>
</protein>
<keyword evidence="2 3" id="KW-0186">Copper</keyword>
<dbReference type="PROSITE" id="PS51352">
    <property type="entry name" value="THIOREDOXIN_2"/>
    <property type="match status" value="1"/>
</dbReference>
<dbReference type="EMBL" id="JACOFV010000017">
    <property type="protein sequence ID" value="MBC3863771.1"/>
    <property type="molecule type" value="Genomic_DNA"/>
</dbReference>
<dbReference type="FunFam" id="3.40.30.10:FF:000013">
    <property type="entry name" value="Blast:Protein SCO1 homolog, mitochondrial"/>
    <property type="match status" value="1"/>
</dbReference>
<reference evidence="6" key="1">
    <citation type="submission" date="2020-08" db="EMBL/GenBank/DDBJ databases">
        <title>Novel species isolated from subtropical streams in China.</title>
        <authorList>
            <person name="Lu H."/>
        </authorList>
    </citation>
    <scope>NUCLEOTIDE SEQUENCE</scope>
    <source>
        <strain evidence="6">KACC 12607</strain>
    </source>
</reference>
<feature type="binding site" evidence="3">
    <location>
        <position position="152"/>
    </location>
    <ligand>
        <name>Cu cation</name>
        <dbReference type="ChEBI" id="CHEBI:23378"/>
    </ligand>
</feature>
<evidence type="ECO:0000259" key="5">
    <source>
        <dbReference type="PROSITE" id="PS51352"/>
    </source>
</evidence>
<evidence type="ECO:0000256" key="2">
    <source>
        <dbReference type="ARBA" id="ARBA00023008"/>
    </source>
</evidence>
<dbReference type="PANTHER" id="PTHR12151">
    <property type="entry name" value="ELECTRON TRANSPORT PROTIN SCO1/SENC FAMILY MEMBER"/>
    <property type="match status" value="1"/>
</dbReference>
<evidence type="ECO:0000256" key="1">
    <source>
        <dbReference type="ARBA" id="ARBA00010996"/>
    </source>
</evidence>
<sequence>MLSMLGIACLSLSACKRNTPVFNGIDITGADYGSDFHLTGHDGKTYTLSQFKGKYVLLFLGYTQCPDICPTALTRALNIRQQLGADGKQLQVVFITVDPERDTPPLLTEYMHAFDLTFLGLFGTLEQTQEVAKAFRVFYKKVPSGSSYSMDHTAISYLYDTNNKIRLAFKHEQSAEQCAADIRTLIQTQSS</sequence>
<proteinExistence type="inferred from homology"/>